<protein>
    <submittedName>
        <fullName evidence="1">Uncharacterized protein</fullName>
    </submittedName>
</protein>
<accession>A0ABR1T207</accession>
<proteinExistence type="predicted"/>
<comment type="caution">
    <text evidence="1">The sequence shown here is derived from an EMBL/GenBank/DDBJ whole genome shotgun (WGS) entry which is preliminary data.</text>
</comment>
<dbReference type="Proteomes" id="UP001396898">
    <property type="component" value="Unassembled WGS sequence"/>
</dbReference>
<sequence length="391" mass="45042">MGIFQVGFQMRNNVPSDQYLEEYDKGVAAREAEIRRPGRKIDVISNEEYDRRNQIKDLRTESQGLYIEALRRRNQAICYKAFLLLQDQYPPEDGIDDSVYKEVVLAVCKTVTKRFFLLHCHMMQDNAVCRPDGFKHFADAALGISMTEREAGSMMFLARRKWSPTESLASQVKQDLDEVNLFKPIATALASVPGYFDKETRRQLMFSVSMRFKGLQRDRQKPVEDYIKQAHQSLEGSGPQHCIIQPFTPEQKEALKHVFDNEKAIWAFEQFYEDRQWSKDPETLTDQMNMLSDIANNDSVQKTIAGTMLKEYTETNMVVEAAASLRNDAYGSDPLGSQEKGRKQHWQAQHKNAEKLKVPALKTGWALLDGGDRHTQYFGSFLESWMRQGLI</sequence>
<reference evidence="1 2" key="1">
    <citation type="submission" date="2023-01" db="EMBL/GenBank/DDBJ databases">
        <title>Analysis of 21 Apiospora genomes using comparative genomics revels a genus with tremendous synthesis potential of carbohydrate active enzymes and secondary metabolites.</title>
        <authorList>
            <person name="Sorensen T."/>
        </authorList>
    </citation>
    <scope>NUCLEOTIDE SEQUENCE [LARGE SCALE GENOMIC DNA]</scope>
    <source>
        <strain evidence="1 2">CBS 20057</strain>
    </source>
</reference>
<dbReference type="EMBL" id="JAQQWI010000001">
    <property type="protein sequence ID" value="KAK8040617.1"/>
    <property type="molecule type" value="Genomic_DNA"/>
</dbReference>
<organism evidence="1 2">
    <name type="scientific">Apiospora marii</name>
    <dbReference type="NCBI Taxonomy" id="335849"/>
    <lineage>
        <taxon>Eukaryota</taxon>
        <taxon>Fungi</taxon>
        <taxon>Dikarya</taxon>
        <taxon>Ascomycota</taxon>
        <taxon>Pezizomycotina</taxon>
        <taxon>Sordariomycetes</taxon>
        <taxon>Xylariomycetidae</taxon>
        <taxon>Amphisphaeriales</taxon>
        <taxon>Apiosporaceae</taxon>
        <taxon>Apiospora</taxon>
    </lineage>
</organism>
<evidence type="ECO:0000313" key="1">
    <source>
        <dbReference type="EMBL" id="KAK8040617.1"/>
    </source>
</evidence>
<evidence type="ECO:0000313" key="2">
    <source>
        <dbReference type="Proteomes" id="UP001396898"/>
    </source>
</evidence>
<name>A0ABR1T207_9PEZI</name>
<keyword evidence="2" id="KW-1185">Reference proteome</keyword>
<gene>
    <name evidence="1" type="ORF">PG991_000405</name>
</gene>